<evidence type="ECO:0000313" key="10">
    <source>
        <dbReference type="EMBL" id="SDI57535.1"/>
    </source>
</evidence>
<evidence type="ECO:0000256" key="5">
    <source>
        <dbReference type="ARBA" id="ARBA00023163"/>
    </source>
</evidence>
<reference evidence="10 11" key="1">
    <citation type="submission" date="2016-10" db="EMBL/GenBank/DDBJ databases">
        <authorList>
            <person name="de Groot N.N."/>
        </authorList>
    </citation>
    <scope>NUCLEOTIDE SEQUENCE [LARGE SCALE GENOMIC DNA]</scope>
    <source>
        <strain evidence="10 11">CGMCC 1.5058</strain>
    </source>
</reference>
<dbReference type="RefSeq" id="WP_207638297.1">
    <property type="nucleotide sequence ID" value="NZ_FNDZ01000003.1"/>
</dbReference>
<comment type="function">
    <text evidence="6">May play the central regulatory role in sporulation. It may be an element of the effector pathway responsible for the activation of sporulation genes in response to nutritional stress. Spo0A may act in concert with spo0H (a sigma factor) to control the expression of some genes that are critical to the sporulation process.</text>
</comment>
<feature type="domain" description="HTH luxR-type" evidence="8">
    <location>
        <begin position="135"/>
        <end position="200"/>
    </location>
</feature>
<dbReference type="Proteomes" id="UP000183255">
    <property type="component" value="Unassembled WGS sequence"/>
</dbReference>
<evidence type="ECO:0000256" key="2">
    <source>
        <dbReference type="ARBA" id="ARBA00022553"/>
    </source>
</evidence>
<keyword evidence="2 7" id="KW-0597">Phosphoprotein</keyword>
<name>A0A1G8LPH5_9CLOT</name>
<dbReference type="GO" id="GO:0003677">
    <property type="term" value="F:DNA binding"/>
    <property type="evidence" value="ECO:0007669"/>
    <property type="project" value="UniProtKB-KW"/>
</dbReference>
<sequence>MIRLLLADDDELVLESLSIILGHDPRFEVTGTAEDGQKALNLLEETPVDIVLLDIQMPHLDGITTCEKIKEKWPSLKVIMLTTFHDYKNIHLSLKAGASGYLLKSDPTEKQMETILAVHSGLSIISSEALKGFQEEPEEDCLTRREQEVMVLVANGLSNKEIAAKLYIGEGTVRNTLSVILDKLMLRDRTQLAISYWQRKTGKES</sequence>
<dbReference type="InterPro" id="IPR039420">
    <property type="entry name" value="WalR-like"/>
</dbReference>
<feature type="modified residue" description="4-aspartylphosphate" evidence="7">
    <location>
        <position position="54"/>
    </location>
</feature>
<evidence type="ECO:0000259" key="8">
    <source>
        <dbReference type="PROSITE" id="PS50043"/>
    </source>
</evidence>
<dbReference type="Pfam" id="PF00072">
    <property type="entry name" value="Response_reg"/>
    <property type="match status" value="1"/>
</dbReference>
<dbReference type="AlphaFoldDB" id="A0A1G8LPH5"/>
<keyword evidence="4 10" id="KW-0238">DNA-binding</keyword>
<dbReference type="InterPro" id="IPR000792">
    <property type="entry name" value="Tscrpt_reg_LuxR_C"/>
</dbReference>
<evidence type="ECO:0000259" key="9">
    <source>
        <dbReference type="PROSITE" id="PS50110"/>
    </source>
</evidence>
<evidence type="ECO:0000313" key="11">
    <source>
        <dbReference type="Proteomes" id="UP000183255"/>
    </source>
</evidence>
<feature type="domain" description="Response regulatory" evidence="9">
    <location>
        <begin position="3"/>
        <end position="119"/>
    </location>
</feature>
<dbReference type="CDD" id="cd17535">
    <property type="entry name" value="REC_NarL-like"/>
    <property type="match status" value="1"/>
</dbReference>
<dbReference type="PRINTS" id="PR00038">
    <property type="entry name" value="HTHLUXR"/>
</dbReference>
<keyword evidence="3" id="KW-0805">Transcription regulation</keyword>
<evidence type="ECO:0000256" key="7">
    <source>
        <dbReference type="PROSITE-ProRule" id="PRU00169"/>
    </source>
</evidence>
<dbReference type="EMBL" id="FNDZ01000003">
    <property type="protein sequence ID" value="SDI57535.1"/>
    <property type="molecule type" value="Genomic_DNA"/>
</dbReference>
<dbReference type="GO" id="GO:0000160">
    <property type="term" value="P:phosphorelay signal transduction system"/>
    <property type="evidence" value="ECO:0007669"/>
    <property type="project" value="InterPro"/>
</dbReference>
<evidence type="ECO:0000256" key="1">
    <source>
        <dbReference type="ARBA" id="ARBA00018672"/>
    </source>
</evidence>
<keyword evidence="5" id="KW-0804">Transcription</keyword>
<dbReference type="Pfam" id="PF00196">
    <property type="entry name" value="GerE"/>
    <property type="match status" value="1"/>
</dbReference>
<evidence type="ECO:0000256" key="6">
    <source>
        <dbReference type="ARBA" id="ARBA00024867"/>
    </source>
</evidence>
<dbReference type="SMART" id="SM00421">
    <property type="entry name" value="HTH_LUXR"/>
    <property type="match status" value="1"/>
</dbReference>
<evidence type="ECO:0000256" key="4">
    <source>
        <dbReference type="ARBA" id="ARBA00023125"/>
    </source>
</evidence>
<dbReference type="PANTHER" id="PTHR43214:SF40">
    <property type="entry name" value="TRANSCRIPTIONAL REGULATORY PROTEIN LNRK"/>
    <property type="match status" value="1"/>
</dbReference>
<gene>
    <name evidence="10" type="ORF">SAMN05421804_103142</name>
</gene>
<accession>A0A1G8LPH5</accession>
<organism evidence="10 11">
    <name type="scientific">Proteiniclasticum ruminis</name>
    <dbReference type="NCBI Taxonomy" id="398199"/>
    <lineage>
        <taxon>Bacteria</taxon>
        <taxon>Bacillati</taxon>
        <taxon>Bacillota</taxon>
        <taxon>Clostridia</taxon>
        <taxon>Eubacteriales</taxon>
        <taxon>Clostridiaceae</taxon>
        <taxon>Proteiniclasticum</taxon>
    </lineage>
</organism>
<dbReference type="PROSITE" id="PS50110">
    <property type="entry name" value="RESPONSE_REGULATORY"/>
    <property type="match status" value="1"/>
</dbReference>
<dbReference type="InterPro" id="IPR011006">
    <property type="entry name" value="CheY-like_superfamily"/>
</dbReference>
<dbReference type="CDD" id="cd06170">
    <property type="entry name" value="LuxR_C_like"/>
    <property type="match status" value="1"/>
</dbReference>
<dbReference type="GO" id="GO:0006355">
    <property type="term" value="P:regulation of DNA-templated transcription"/>
    <property type="evidence" value="ECO:0007669"/>
    <property type="project" value="InterPro"/>
</dbReference>
<dbReference type="SUPFAM" id="SSF52172">
    <property type="entry name" value="CheY-like"/>
    <property type="match status" value="1"/>
</dbReference>
<dbReference type="SMART" id="SM00448">
    <property type="entry name" value="REC"/>
    <property type="match status" value="1"/>
</dbReference>
<dbReference type="Gene3D" id="3.40.50.2300">
    <property type="match status" value="1"/>
</dbReference>
<dbReference type="PROSITE" id="PS50043">
    <property type="entry name" value="HTH_LUXR_2"/>
    <property type="match status" value="1"/>
</dbReference>
<dbReference type="InterPro" id="IPR001789">
    <property type="entry name" value="Sig_transdc_resp-reg_receiver"/>
</dbReference>
<evidence type="ECO:0000256" key="3">
    <source>
        <dbReference type="ARBA" id="ARBA00023015"/>
    </source>
</evidence>
<dbReference type="InterPro" id="IPR016032">
    <property type="entry name" value="Sig_transdc_resp-reg_C-effctor"/>
</dbReference>
<proteinExistence type="predicted"/>
<dbReference type="InterPro" id="IPR058245">
    <property type="entry name" value="NreC/VraR/RcsB-like_REC"/>
</dbReference>
<dbReference type="PANTHER" id="PTHR43214">
    <property type="entry name" value="TWO-COMPONENT RESPONSE REGULATOR"/>
    <property type="match status" value="1"/>
</dbReference>
<protein>
    <recommendedName>
        <fullName evidence="1">Stage 0 sporulation protein A homolog</fullName>
    </recommendedName>
</protein>
<dbReference type="SUPFAM" id="SSF46894">
    <property type="entry name" value="C-terminal effector domain of the bipartite response regulators"/>
    <property type="match status" value="1"/>
</dbReference>